<dbReference type="AlphaFoldDB" id="A0A8X8Y2I7"/>
<dbReference type="Proteomes" id="UP000298416">
    <property type="component" value="Unassembled WGS sequence"/>
</dbReference>
<evidence type="ECO:0000313" key="2">
    <source>
        <dbReference type="EMBL" id="KAG6424658.1"/>
    </source>
</evidence>
<gene>
    <name evidence="2" type="ORF">SASPL_115077</name>
</gene>
<name>A0A8X8Y2I7_SALSN</name>
<reference evidence="2" key="2">
    <citation type="submission" date="2020-08" db="EMBL/GenBank/DDBJ databases">
        <title>Plant Genome Project.</title>
        <authorList>
            <person name="Zhang R.-G."/>
        </authorList>
    </citation>
    <scope>NUCLEOTIDE SEQUENCE</scope>
    <source>
        <strain evidence="2">Huo1</strain>
        <tissue evidence="2">Leaf</tissue>
    </source>
</reference>
<sequence length="193" mass="21891">MGENTVEQGDDSNDLLTEKTAELEKAMEDLKQANEEAVQSWLDSRPLIDELEKSQAELNATRARVANANSVISEFQAQLGTTEMCIKSAKDEEHNMQMKMNVLNQDVHAMQEETEHLKARAATQEADARDLSQVEYGRLKQEANERISDSERRVSKSADEKLGAEKARDLAFRRLQSLHPQQISAEQYERTNN</sequence>
<evidence type="ECO:0000256" key="1">
    <source>
        <dbReference type="SAM" id="MobiDB-lite"/>
    </source>
</evidence>
<evidence type="ECO:0000313" key="3">
    <source>
        <dbReference type="Proteomes" id="UP000298416"/>
    </source>
</evidence>
<organism evidence="2">
    <name type="scientific">Salvia splendens</name>
    <name type="common">Scarlet sage</name>
    <dbReference type="NCBI Taxonomy" id="180675"/>
    <lineage>
        <taxon>Eukaryota</taxon>
        <taxon>Viridiplantae</taxon>
        <taxon>Streptophyta</taxon>
        <taxon>Embryophyta</taxon>
        <taxon>Tracheophyta</taxon>
        <taxon>Spermatophyta</taxon>
        <taxon>Magnoliopsida</taxon>
        <taxon>eudicotyledons</taxon>
        <taxon>Gunneridae</taxon>
        <taxon>Pentapetalae</taxon>
        <taxon>asterids</taxon>
        <taxon>lamiids</taxon>
        <taxon>Lamiales</taxon>
        <taxon>Lamiaceae</taxon>
        <taxon>Nepetoideae</taxon>
        <taxon>Mentheae</taxon>
        <taxon>Salviinae</taxon>
        <taxon>Salvia</taxon>
        <taxon>Salvia subgen. Calosphace</taxon>
        <taxon>core Calosphace</taxon>
    </lineage>
</organism>
<dbReference type="EMBL" id="PNBA02000005">
    <property type="protein sequence ID" value="KAG6424658.1"/>
    <property type="molecule type" value="Genomic_DNA"/>
</dbReference>
<keyword evidence="3" id="KW-1185">Reference proteome</keyword>
<reference evidence="2" key="1">
    <citation type="submission" date="2018-01" db="EMBL/GenBank/DDBJ databases">
        <authorList>
            <person name="Mao J.F."/>
        </authorList>
    </citation>
    <scope>NUCLEOTIDE SEQUENCE</scope>
    <source>
        <strain evidence="2">Huo1</strain>
        <tissue evidence="2">Leaf</tissue>
    </source>
</reference>
<proteinExistence type="predicted"/>
<feature type="compositionally biased region" description="Basic and acidic residues" evidence="1">
    <location>
        <begin position="126"/>
        <end position="165"/>
    </location>
</feature>
<feature type="region of interest" description="Disordered" evidence="1">
    <location>
        <begin position="114"/>
        <end position="165"/>
    </location>
</feature>
<accession>A0A8X8Y2I7</accession>
<protein>
    <submittedName>
        <fullName evidence="2">Uncharacterized protein</fullName>
    </submittedName>
</protein>
<comment type="caution">
    <text evidence="2">The sequence shown here is derived from an EMBL/GenBank/DDBJ whole genome shotgun (WGS) entry which is preliminary data.</text>
</comment>